<name>A0ABY1KHP6_9FLAO</name>
<keyword evidence="3" id="KW-1185">Reference proteome</keyword>
<feature type="signal peptide" evidence="1">
    <location>
        <begin position="1"/>
        <end position="25"/>
    </location>
</feature>
<dbReference type="EMBL" id="FTOB01000001">
    <property type="protein sequence ID" value="SIS37090.1"/>
    <property type="molecule type" value="Genomic_DNA"/>
</dbReference>
<feature type="chain" id="PRO_5045070131" evidence="1">
    <location>
        <begin position="26"/>
        <end position="322"/>
    </location>
</feature>
<evidence type="ECO:0000313" key="2">
    <source>
        <dbReference type="EMBL" id="SIS37090.1"/>
    </source>
</evidence>
<comment type="caution">
    <text evidence="2">The sequence shown here is derived from an EMBL/GenBank/DDBJ whole genome shotgun (WGS) entry which is preliminary data.</text>
</comment>
<dbReference type="Pfam" id="PF14099">
    <property type="entry name" value="Polysacc_lyase"/>
    <property type="match status" value="1"/>
</dbReference>
<sequence>MVVRFGKLGLLTLCMVQFVSCSKDASLLQNKEQATPDTQTISVPKNTPCFTQGGFADDKGLKSWCWQDVNIPSYTGKKGVALSNGYLHVDSECYEKQVIIENDRIKFSVNPIYPAVNNWCSRDYNMRAEIRTAPWDVRHELGTEEWFGWSYTFGDNYIIDQNNQWKFFQVHNGVVGQSPQIGLEIVNANQFKGHQAGEIYVTVADESANYNPTGVLPKAGETINIVVHVVYGDAKIGLLQVWINDKPVFNKQVSTIVNSHPWGGNAKWGIYKWPWANSEGVDKSIQQGIERLDTYMGALRIVTRKPGDSDYLEDAYSLVDPN</sequence>
<dbReference type="InterPro" id="IPR025975">
    <property type="entry name" value="Polysacc_lyase"/>
</dbReference>
<gene>
    <name evidence="2" type="ORF">SAMN05421766_10134</name>
</gene>
<dbReference type="GO" id="GO:0016829">
    <property type="term" value="F:lyase activity"/>
    <property type="evidence" value="ECO:0007669"/>
    <property type="project" value="UniProtKB-KW"/>
</dbReference>
<keyword evidence="1" id="KW-0732">Signal</keyword>
<dbReference type="Gene3D" id="2.60.120.200">
    <property type="match status" value="1"/>
</dbReference>
<reference evidence="2 3" key="1">
    <citation type="submission" date="2017-01" db="EMBL/GenBank/DDBJ databases">
        <authorList>
            <person name="Varghese N."/>
            <person name="Submissions S."/>
        </authorList>
    </citation>
    <scope>NUCLEOTIDE SEQUENCE [LARGE SCALE GENOMIC DNA]</scope>
    <source>
        <strain evidence="2 3">DSM 2061</strain>
    </source>
</reference>
<organism evidence="2 3">
    <name type="scientific">Zobellia uliginosa</name>
    <dbReference type="NCBI Taxonomy" id="143224"/>
    <lineage>
        <taxon>Bacteria</taxon>
        <taxon>Pseudomonadati</taxon>
        <taxon>Bacteroidota</taxon>
        <taxon>Flavobacteriia</taxon>
        <taxon>Flavobacteriales</taxon>
        <taxon>Flavobacteriaceae</taxon>
        <taxon>Zobellia</taxon>
    </lineage>
</organism>
<evidence type="ECO:0000256" key="1">
    <source>
        <dbReference type="SAM" id="SignalP"/>
    </source>
</evidence>
<proteinExistence type="predicted"/>
<protein>
    <submittedName>
        <fullName evidence="2">Polysaccharide lyase</fullName>
    </submittedName>
</protein>
<evidence type="ECO:0000313" key="3">
    <source>
        <dbReference type="Proteomes" id="UP000185728"/>
    </source>
</evidence>
<dbReference type="Proteomes" id="UP000185728">
    <property type="component" value="Unassembled WGS sequence"/>
</dbReference>
<accession>A0ABY1KHP6</accession>
<keyword evidence="2" id="KW-0456">Lyase</keyword>